<protein>
    <submittedName>
        <fullName evidence="1">Uncharacterized protein</fullName>
    </submittedName>
</protein>
<evidence type="ECO:0000313" key="2">
    <source>
        <dbReference type="Proteomes" id="UP000317648"/>
    </source>
</evidence>
<dbReference type="RefSeq" id="WP_145053291.1">
    <property type="nucleotide sequence ID" value="NZ_CP036433.1"/>
</dbReference>
<proteinExistence type="predicted"/>
<dbReference type="Proteomes" id="UP000317648">
    <property type="component" value="Chromosome"/>
</dbReference>
<keyword evidence="2" id="KW-1185">Reference proteome</keyword>
<accession>A0A518DS55</accession>
<dbReference type="OrthoDB" id="286365at2"/>
<gene>
    <name evidence="1" type="ORF">Pla8534_24820</name>
</gene>
<name>A0A518DS55_9BACT</name>
<dbReference type="EMBL" id="CP036433">
    <property type="protein sequence ID" value="QDU94676.1"/>
    <property type="molecule type" value="Genomic_DNA"/>
</dbReference>
<dbReference type="KEGG" id="lcre:Pla8534_24820"/>
<reference evidence="1 2" key="1">
    <citation type="submission" date="2019-02" db="EMBL/GenBank/DDBJ databases">
        <title>Deep-cultivation of Planctomycetes and their phenomic and genomic characterization uncovers novel biology.</title>
        <authorList>
            <person name="Wiegand S."/>
            <person name="Jogler M."/>
            <person name="Boedeker C."/>
            <person name="Pinto D."/>
            <person name="Vollmers J."/>
            <person name="Rivas-Marin E."/>
            <person name="Kohn T."/>
            <person name="Peeters S.H."/>
            <person name="Heuer A."/>
            <person name="Rast P."/>
            <person name="Oberbeckmann S."/>
            <person name="Bunk B."/>
            <person name="Jeske O."/>
            <person name="Meyerdierks A."/>
            <person name="Storesund J.E."/>
            <person name="Kallscheuer N."/>
            <person name="Luecker S."/>
            <person name="Lage O.M."/>
            <person name="Pohl T."/>
            <person name="Merkel B.J."/>
            <person name="Hornburger P."/>
            <person name="Mueller R.-W."/>
            <person name="Bruemmer F."/>
            <person name="Labrenz M."/>
            <person name="Spormann A.M."/>
            <person name="Op den Camp H."/>
            <person name="Overmann J."/>
            <person name="Amann R."/>
            <person name="Jetten M.S.M."/>
            <person name="Mascher T."/>
            <person name="Medema M.H."/>
            <person name="Devos D.P."/>
            <person name="Kaster A.-K."/>
            <person name="Ovreas L."/>
            <person name="Rohde M."/>
            <person name="Galperin M.Y."/>
            <person name="Jogler C."/>
        </authorList>
    </citation>
    <scope>NUCLEOTIDE SEQUENCE [LARGE SCALE GENOMIC DNA]</scope>
    <source>
        <strain evidence="1 2">Pla85_3_4</strain>
    </source>
</reference>
<organism evidence="1 2">
    <name type="scientific">Lignipirellula cremea</name>
    <dbReference type="NCBI Taxonomy" id="2528010"/>
    <lineage>
        <taxon>Bacteria</taxon>
        <taxon>Pseudomonadati</taxon>
        <taxon>Planctomycetota</taxon>
        <taxon>Planctomycetia</taxon>
        <taxon>Pirellulales</taxon>
        <taxon>Pirellulaceae</taxon>
        <taxon>Lignipirellula</taxon>
    </lineage>
</organism>
<dbReference type="AlphaFoldDB" id="A0A518DS55"/>
<evidence type="ECO:0000313" key="1">
    <source>
        <dbReference type="EMBL" id="QDU94676.1"/>
    </source>
</evidence>
<sequence>MARQEEDREDILREATALVQRIELRLPGDSEEPVVAGFRTSGAICFYFGADPVYQFNSQGELRRGYRGGLLIKAERGKLYTLRRERTDGQVVLHRSELSAAATDELGWTMRALLGQLRDDLQAGRCTITGQVPPDQDVAALVQVWLDENADAFSIADAPNSR</sequence>